<gene>
    <name evidence="2" type="ORF">DEO72_LG1g1917</name>
</gene>
<evidence type="ECO:0000256" key="1">
    <source>
        <dbReference type="SAM" id="Phobius"/>
    </source>
</evidence>
<protein>
    <submittedName>
        <fullName evidence="2">Glycoside hydrolase</fullName>
    </submittedName>
</protein>
<dbReference type="AlphaFoldDB" id="A0A4D6KNZ3"/>
<keyword evidence="1" id="KW-1133">Transmembrane helix</keyword>
<dbReference type="EMBL" id="CP039345">
    <property type="protein sequence ID" value="QCD78285.1"/>
    <property type="molecule type" value="Genomic_DNA"/>
</dbReference>
<dbReference type="GO" id="GO:0016787">
    <property type="term" value="F:hydrolase activity"/>
    <property type="evidence" value="ECO:0007669"/>
    <property type="project" value="UniProtKB-KW"/>
</dbReference>
<evidence type="ECO:0000313" key="2">
    <source>
        <dbReference type="EMBL" id="QCD78285.1"/>
    </source>
</evidence>
<proteinExistence type="predicted"/>
<dbReference type="Proteomes" id="UP000501690">
    <property type="component" value="Linkage Group LG1"/>
</dbReference>
<keyword evidence="1" id="KW-0472">Membrane</keyword>
<evidence type="ECO:0000313" key="3">
    <source>
        <dbReference type="Proteomes" id="UP000501690"/>
    </source>
</evidence>
<sequence length="204" mass="22736">MSSVVAVDLALSRFAIRLRNWLFLLCTNFTSTSLLWLTTSSLLCAYPCLGRLPPPDAHTRQAFNLAISLLPATTKFLPIHVTHVTHVTTISVGTRAYIDPDYYISGRTKWGHLKDLHKAIKLCEEALATTDPNIASLGPNIEVEHGHIKAKKSHLEGEFSQCFVNETLRVASIIGGILKWILCNTYIPPSSVFDVPARKYEEYT</sequence>
<name>A0A4D6KNZ3_VIGUN</name>
<keyword evidence="2" id="KW-0378">Hydrolase</keyword>
<keyword evidence="1" id="KW-0812">Transmembrane</keyword>
<keyword evidence="3" id="KW-1185">Reference proteome</keyword>
<reference evidence="2 3" key="1">
    <citation type="submission" date="2019-04" db="EMBL/GenBank/DDBJ databases">
        <title>An improved genome assembly and genetic linkage map for asparagus bean, Vigna unguiculata ssp. sesquipedialis.</title>
        <authorList>
            <person name="Xia Q."/>
            <person name="Zhang R."/>
            <person name="Dong Y."/>
        </authorList>
    </citation>
    <scope>NUCLEOTIDE SEQUENCE [LARGE SCALE GENOMIC DNA]</scope>
    <source>
        <tissue evidence="2">Leaf</tissue>
    </source>
</reference>
<feature type="transmembrane region" description="Helical" evidence="1">
    <location>
        <begin position="21"/>
        <end position="43"/>
    </location>
</feature>
<accession>A0A4D6KNZ3</accession>
<organism evidence="2 3">
    <name type="scientific">Vigna unguiculata</name>
    <name type="common">Cowpea</name>
    <dbReference type="NCBI Taxonomy" id="3917"/>
    <lineage>
        <taxon>Eukaryota</taxon>
        <taxon>Viridiplantae</taxon>
        <taxon>Streptophyta</taxon>
        <taxon>Embryophyta</taxon>
        <taxon>Tracheophyta</taxon>
        <taxon>Spermatophyta</taxon>
        <taxon>Magnoliopsida</taxon>
        <taxon>eudicotyledons</taxon>
        <taxon>Gunneridae</taxon>
        <taxon>Pentapetalae</taxon>
        <taxon>rosids</taxon>
        <taxon>fabids</taxon>
        <taxon>Fabales</taxon>
        <taxon>Fabaceae</taxon>
        <taxon>Papilionoideae</taxon>
        <taxon>50 kb inversion clade</taxon>
        <taxon>NPAAA clade</taxon>
        <taxon>indigoferoid/millettioid clade</taxon>
        <taxon>Phaseoleae</taxon>
        <taxon>Vigna</taxon>
    </lineage>
</organism>